<dbReference type="RefSeq" id="WP_170300045.1">
    <property type="nucleotide sequence ID" value="NZ_BMKG01000020.1"/>
</dbReference>
<evidence type="ECO:0000313" key="4">
    <source>
        <dbReference type="Proteomes" id="UP000430634"/>
    </source>
</evidence>
<reference evidence="2" key="1">
    <citation type="journal article" date="2014" name="Int. J. Syst. Evol. Microbiol.">
        <title>Complete genome of a new Firmicutes species belonging to the dominant human colonic microbiota ('Ruminococcus bicirculans') reveals two chromosomes and a selective capacity to utilize plant glucans.</title>
        <authorList>
            <consortium name="NISC Comparative Sequencing Program"/>
            <person name="Wegmann U."/>
            <person name="Louis P."/>
            <person name="Goesmann A."/>
            <person name="Henrissat B."/>
            <person name="Duncan S.H."/>
            <person name="Flint H.J."/>
        </authorList>
    </citation>
    <scope>NUCLEOTIDE SEQUENCE</scope>
    <source>
        <strain evidence="2">CGMCC 1.15931</strain>
    </source>
</reference>
<sequence length="101" mass="11292">MIKHIVMWKLKDEAEGADRATNARKMKELLDACADIVPGILKLEVALADPALEATYDVVLYSEFADKAALDAYQVHPQHAALKPFFAAVREGRQCMDYEVQ</sequence>
<reference evidence="5" key="2">
    <citation type="journal article" date="2019" name="Int. J. Syst. Evol. Microbiol.">
        <title>The Global Catalogue of Microorganisms (GCM) 10K type strain sequencing project: providing services to taxonomists for standard genome sequencing and annotation.</title>
        <authorList>
            <consortium name="The Broad Institute Genomics Platform"/>
            <consortium name="The Broad Institute Genome Sequencing Center for Infectious Disease"/>
            <person name="Wu L."/>
            <person name="Ma J."/>
        </authorList>
    </citation>
    <scope>NUCLEOTIDE SEQUENCE [LARGE SCALE GENOMIC DNA]</scope>
    <source>
        <strain evidence="5">CGMCC 1.15931</strain>
    </source>
</reference>
<dbReference type="Proteomes" id="UP000622638">
    <property type="component" value="Unassembled WGS sequence"/>
</dbReference>
<dbReference type="PROSITE" id="PS51502">
    <property type="entry name" value="S_R_A_B_BARREL"/>
    <property type="match status" value="1"/>
</dbReference>
<keyword evidence="5" id="KW-1185">Reference proteome</keyword>
<dbReference type="SMART" id="SM00886">
    <property type="entry name" value="Dabb"/>
    <property type="match status" value="1"/>
</dbReference>
<dbReference type="Proteomes" id="UP000430634">
    <property type="component" value="Unassembled WGS sequence"/>
</dbReference>
<comment type="caution">
    <text evidence="3">The sequence shown here is derived from an EMBL/GenBank/DDBJ whole genome shotgun (WGS) entry which is preliminary data.</text>
</comment>
<dbReference type="AlphaFoldDB" id="A0A6I3T1R2"/>
<feature type="domain" description="Stress-response A/B barrel" evidence="1">
    <location>
        <begin position="2"/>
        <end position="98"/>
    </location>
</feature>
<dbReference type="PANTHER" id="PTHR37832:SF1">
    <property type="entry name" value="STRESS-RESPONSE A_B BARREL DOMAIN-CONTAINING PROTEIN"/>
    <property type="match status" value="1"/>
</dbReference>
<dbReference type="SUPFAM" id="SSF54909">
    <property type="entry name" value="Dimeric alpha+beta barrel"/>
    <property type="match status" value="1"/>
</dbReference>
<protein>
    <submittedName>
        <fullName evidence="3">Dabb family protein</fullName>
    </submittedName>
</protein>
<dbReference type="PANTHER" id="PTHR37832">
    <property type="entry name" value="BLL2683 PROTEIN"/>
    <property type="match status" value="1"/>
</dbReference>
<dbReference type="InterPro" id="IPR013097">
    <property type="entry name" value="Dabb"/>
</dbReference>
<evidence type="ECO:0000313" key="3">
    <source>
        <dbReference type="EMBL" id="MTV53587.1"/>
    </source>
</evidence>
<evidence type="ECO:0000313" key="2">
    <source>
        <dbReference type="EMBL" id="GGC15535.1"/>
    </source>
</evidence>
<organism evidence="3 4">
    <name type="scientific">Pseudoduganella buxea</name>
    <dbReference type="NCBI Taxonomy" id="1949069"/>
    <lineage>
        <taxon>Bacteria</taxon>
        <taxon>Pseudomonadati</taxon>
        <taxon>Pseudomonadota</taxon>
        <taxon>Betaproteobacteria</taxon>
        <taxon>Burkholderiales</taxon>
        <taxon>Oxalobacteraceae</taxon>
        <taxon>Telluria group</taxon>
        <taxon>Pseudoduganella</taxon>
    </lineage>
</organism>
<dbReference type="EMBL" id="WNKZ01000032">
    <property type="protein sequence ID" value="MTV53587.1"/>
    <property type="molecule type" value="Genomic_DNA"/>
</dbReference>
<evidence type="ECO:0000259" key="1">
    <source>
        <dbReference type="PROSITE" id="PS51502"/>
    </source>
</evidence>
<evidence type="ECO:0000313" key="5">
    <source>
        <dbReference type="Proteomes" id="UP000622638"/>
    </source>
</evidence>
<reference evidence="2" key="4">
    <citation type="submission" date="2024-05" db="EMBL/GenBank/DDBJ databases">
        <authorList>
            <person name="Sun Q."/>
            <person name="Zhou Y."/>
        </authorList>
    </citation>
    <scope>NUCLEOTIDE SEQUENCE</scope>
    <source>
        <strain evidence="2">CGMCC 1.15931</strain>
    </source>
</reference>
<accession>A0A6I3T1R2</accession>
<dbReference type="Gene3D" id="3.30.70.100">
    <property type="match status" value="1"/>
</dbReference>
<proteinExistence type="predicted"/>
<dbReference type="Pfam" id="PF07876">
    <property type="entry name" value="Dabb"/>
    <property type="match status" value="1"/>
</dbReference>
<dbReference type="EMBL" id="BMKG01000020">
    <property type="protein sequence ID" value="GGC15535.1"/>
    <property type="molecule type" value="Genomic_DNA"/>
</dbReference>
<name>A0A6I3T1R2_9BURK</name>
<dbReference type="InterPro" id="IPR011008">
    <property type="entry name" value="Dimeric_a/b-barrel"/>
</dbReference>
<reference evidence="3 4" key="3">
    <citation type="submission" date="2019-11" db="EMBL/GenBank/DDBJ databases">
        <title>Type strains purchased from KCTC, JCM and DSMZ.</title>
        <authorList>
            <person name="Lu H."/>
        </authorList>
    </citation>
    <scope>NUCLEOTIDE SEQUENCE [LARGE SCALE GENOMIC DNA]</scope>
    <source>
        <strain evidence="3 4">KCTC 52429</strain>
    </source>
</reference>
<gene>
    <name evidence="2" type="ORF">GCM10011572_41140</name>
    <name evidence="3" type="ORF">GM672_12710</name>
</gene>